<comment type="caution">
    <text evidence="1">The sequence shown here is derived from an EMBL/GenBank/DDBJ whole genome shotgun (WGS) entry which is preliminary data.</text>
</comment>
<proteinExistence type="predicted"/>
<evidence type="ECO:0000313" key="1">
    <source>
        <dbReference type="EMBL" id="MCM2466496.1"/>
    </source>
</evidence>
<keyword evidence="2" id="KW-1185">Reference proteome</keyword>
<dbReference type="RefSeq" id="WP_250987746.1">
    <property type="nucleotide sequence ID" value="NZ_QFDM01000002.1"/>
</dbReference>
<evidence type="ECO:0000313" key="2">
    <source>
        <dbReference type="Proteomes" id="UP001523230"/>
    </source>
</evidence>
<name>A0ABD4TCQ6_9EURY</name>
<sequence>MSEPRRLPVVRGRVQCTLKEAVPVDRCRLCVHSARVVIKGRELPSPARAYCSRCRDTPHVDMAKVEAIVCDDPSAEGFRSITNIIS</sequence>
<protein>
    <submittedName>
        <fullName evidence="1">Uncharacterized protein</fullName>
    </submittedName>
</protein>
<dbReference type="AlphaFoldDB" id="A0ABD4TCQ6"/>
<accession>A0ABD4TCQ6</accession>
<gene>
    <name evidence="1" type="ORF">DIC75_09295</name>
</gene>
<dbReference type="Proteomes" id="UP001523230">
    <property type="component" value="Unassembled WGS sequence"/>
</dbReference>
<organism evidence="1 2">
    <name type="scientific">Methanoculleus oceani</name>
    <dbReference type="NCBI Taxonomy" id="2184756"/>
    <lineage>
        <taxon>Archaea</taxon>
        <taxon>Methanobacteriati</taxon>
        <taxon>Methanobacteriota</taxon>
        <taxon>Stenosarchaea group</taxon>
        <taxon>Methanomicrobia</taxon>
        <taxon>Methanomicrobiales</taxon>
        <taxon>Methanomicrobiaceae</taxon>
        <taxon>Methanoculleus</taxon>
    </lineage>
</organism>
<reference evidence="1 2" key="1">
    <citation type="submission" date="2018-05" db="EMBL/GenBank/DDBJ databases">
        <title>Isolation and characterization of genus Methanoculleus species and their viruses from deep sea marine sediment offshore southwestern Taiwan.</title>
        <authorList>
            <person name="Wei W.-H."/>
            <person name="Chen W.-C."/>
            <person name="Lai M.-C."/>
            <person name="Chen S.-C."/>
        </authorList>
    </citation>
    <scope>NUCLEOTIDE SEQUENCE [LARGE SCALE GENOMIC DNA]</scope>
    <source>
        <strain evidence="1 2">CWC-02</strain>
    </source>
</reference>
<dbReference type="EMBL" id="QFDM01000002">
    <property type="protein sequence ID" value="MCM2466496.1"/>
    <property type="molecule type" value="Genomic_DNA"/>
</dbReference>